<feature type="transmembrane region" description="Helical" evidence="3">
    <location>
        <begin position="351"/>
        <end position="372"/>
    </location>
</feature>
<evidence type="ECO:0000256" key="1">
    <source>
        <dbReference type="ARBA" id="ARBA00004141"/>
    </source>
</evidence>
<keyword evidence="3" id="KW-1133">Transmembrane helix</keyword>
<feature type="transmembrane region" description="Helical" evidence="3">
    <location>
        <begin position="447"/>
        <end position="465"/>
    </location>
</feature>
<feature type="transmembrane region" description="Helical" evidence="3">
    <location>
        <begin position="139"/>
        <end position="157"/>
    </location>
</feature>
<reference evidence="5" key="2">
    <citation type="submission" date="2021-01" db="EMBL/GenBank/DDBJ databases">
        <authorList>
            <person name="Schikora-Tamarit M.A."/>
        </authorList>
    </citation>
    <scope>NUCLEOTIDE SEQUENCE</scope>
    <source>
        <strain evidence="5">CBS2887</strain>
    </source>
</reference>
<dbReference type="InterPro" id="IPR036259">
    <property type="entry name" value="MFS_trans_sf"/>
</dbReference>
<comment type="similarity">
    <text evidence="2">Belongs to the major facilitator superfamily. Monocarboxylate porter (TC 2.A.1.13) family.</text>
</comment>
<feature type="transmembrane region" description="Helical" evidence="3">
    <location>
        <begin position="229"/>
        <end position="249"/>
    </location>
</feature>
<comment type="caution">
    <text evidence="5">The sequence shown here is derived from an EMBL/GenBank/DDBJ whole genome shotgun (WGS) entry which is preliminary data.</text>
</comment>
<dbReference type="PANTHER" id="PTHR11360">
    <property type="entry name" value="MONOCARBOXYLATE TRANSPORTER"/>
    <property type="match status" value="1"/>
</dbReference>
<feature type="transmembrane region" description="Helical" evidence="3">
    <location>
        <begin position="417"/>
        <end position="435"/>
    </location>
</feature>
<comment type="subcellular location">
    <subcellularLocation>
        <location evidence="1">Membrane</location>
        <topology evidence="1">Multi-pass membrane protein</topology>
    </subcellularLocation>
</comment>
<evidence type="ECO:0000256" key="2">
    <source>
        <dbReference type="ARBA" id="ARBA00006727"/>
    </source>
</evidence>
<evidence type="ECO:0000256" key="3">
    <source>
        <dbReference type="SAM" id="Phobius"/>
    </source>
</evidence>
<dbReference type="Proteomes" id="UP000774326">
    <property type="component" value="Unassembled WGS sequence"/>
</dbReference>
<evidence type="ECO:0000313" key="5">
    <source>
        <dbReference type="EMBL" id="KAH3678874.1"/>
    </source>
</evidence>
<keyword evidence="3" id="KW-0472">Membrane</keyword>
<dbReference type="InterPro" id="IPR050327">
    <property type="entry name" value="Proton-linked_MCT"/>
</dbReference>
<dbReference type="SUPFAM" id="SSF103473">
    <property type="entry name" value="MFS general substrate transporter"/>
    <property type="match status" value="1"/>
</dbReference>
<feature type="transmembrane region" description="Helical" evidence="3">
    <location>
        <begin position="320"/>
        <end position="339"/>
    </location>
</feature>
<accession>A0A9P8THD5</accession>
<dbReference type="PROSITE" id="PS50850">
    <property type="entry name" value="MFS"/>
    <property type="match status" value="1"/>
</dbReference>
<keyword evidence="3" id="KW-0812">Transmembrane</keyword>
<protein>
    <recommendedName>
        <fullName evidence="4">Major facilitator superfamily (MFS) profile domain-containing protein</fullName>
    </recommendedName>
</protein>
<dbReference type="PANTHER" id="PTHR11360:SF177">
    <property type="entry name" value="RIBOFLAVIN TRANSPORTER MCH5"/>
    <property type="match status" value="1"/>
</dbReference>
<dbReference type="GO" id="GO:0022857">
    <property type="term" value="F:transmembrane transporter activity"/>
    <property type="evidence" value="ECO:0007669"/>
    <property type="project" value="InterPro"/>
</dbReference>
<feature type="transmembrane region" description="Helical" evidence="3">
    <location>
        <begin position="378"/>
        <end position="396"/>
    </location>
</feature>
<evidence type="ECO:0000259" key="4">
    <source>
        <dbReference type="PROSITE" id="PS50850"/>
    </source>
</evidence>
<feature type="transmembrane region" description="Helical" evidence="3">
    <location>
        <begin position="197"/>
        <end position="217"/>
    </location>
</feature>
<dbReference type="GO" id="GO:0032218">
    <property type="term" value="P:riboflavin transport"/>
    <property type="evidence" value="ECO:0007669"/>
    <property type="project" value="TreeGrafter"/>
</dbReference>
<dbReference type="InterPro" id="IPR020846">
    <property type="entry name" value="MFS_dom"/>
</dbReference>
<feature type="domain" description="Major facilitator superfamily (MFS) profile" evidence="4">
    <location>
        <begin position="69"/>
        <end position="469"/>
    </location>
</feature>
<gene>
    <name evidence="5" type="ORF">WICPIJ_008801</name>
</gene>
<dbReference type="Gene3D" id="1.20.1250.20">
    <property type="entry name" value="MFS general substrate transporter like domains"/>
    <property type="match status" value="2"/>
</dbReference>
<feature type="transmembrane region" description="Helical" evidence="3">
    <location>
        <begin position="70"/>
        <end position="91"/>
    </location>
</feature>
<feature type="transmembrane region" description="Helical" evidence="3">
    <location>
        <begin position="111"/>
        <end position="132"/>
    </location>
</feature>
<reference evidence="5" key="1">
    <citation type="journal article" date="2021" name="Open Biol.">
        <title>Shared evolutionary footprints suggest mitochondrial oxidative damage underlies multiple complex I losses in fungi.</title>
        <authorList>
            <person name="Schikora-Tamarit M.A."/>
            <person name="Marcet-Houben M."/>
            <person name="Nosek J."/>
            <person name="Gabaldon T."/>
        </authorList>
    </citation>
    <scope>NUCLEOTIDE SEQUENCE</scope>
    <source>
        <strain evidence="5">CBS2887</strain>
    </source>
</reference>
<dbReference type="EMBL" id="JAEUBG010005058">
    <property type="protein sequence ID" value="KAH3678874.1"/>
    <property type="molecule type" value="Genomic_DNA"/>
</dbReference>
<name>A0A9P8THD5_WICPI</name>
<evidence type="ECO:0000313" key="6">
    <source>
        <dbReference type="Proteomes" id="UP000774326"/>
    </source>
</evidence>
<dbReference type="AlphaFoldDB" id="A0A9P8THD5"/>
<feature type="transmembrane region" description="Helical" evidence="3">
    <location>
        <begin position="163"/>
        <end position="185"/>
    </location>
</feature>
<dbReference type="GO" id="GO:0016020">
    <property type="term" value="C:membrane"/>
    <property type="evidence" value="ECO:0007669"/>
    <property type="project" value="UniProtKB-SubCell"/>
</dbReference>
<dbReference type="OrthoDB" id="3975247at2759"/>
<sequence length="477" mass="51784">MGTINNKSGRTTTVSTYELDQVQGHSQAQLNPFQTNHSAKPESIRELSNLNEEETTAKDEIIYPEGGLQAYLVVFGSFMGLIPAFGLINSIGAIESYVSTHQLSQVSTSTISWIFSLFTFMSSAAGIFSGAFFDRQGAFYPLCIGTVLFCGGLIGTANCTTVAQFIMVFGVICGLGNGMLISPLVGVVAHYFDRKRATYSSVATTGGSVGGIIFPLILKKLYPAVGFAWAMRALGFICLGLLTIAITFAKARKFNTEEPKEKMTWKQFIRTYFLDVFDYRGFKETKFTFCALGVCLSESSLIVSSIYFPSYAIKRGFSESTSYLLITVVNSTGILGRYIPGYLADKFVGRFNIVILMLLGCAACSLILWLPFGYSLPILYVYAALYGFFSGAILSLPPVCCGQISKTEEFGKRYATTYLITSCGFIAMIPVGGVIVDKGQISNYNGFIGFVAALALSGAACYAISRSSVVGWKLKKF</sequence>
<keyword evidence="6" id="KW-1185">Reference proteome</keyword>
<dbReference type="Pfam" id="PF07690">
    <property type="entry name" value="MFS_1"/>
    <property type="match status" value="1"/>
</dbReference>
<dbReference type="CDD" id="cd17352">
    <property type="entry name" value="MFS_MCT_SLC16"/>
    <property type="match status" value="1"/>
</dbReference>
<proteinExistence type="inferred from homology"/>
<organism evidence="5 6">
    <name type="scientific">Wickerhamomyces pijperi</name>
    <name type="common">Yeast</name>
    <name type="synonym">Pichia pijperi</name>
    <dbReference type="NCBI Taxonomy" id="599730"/>
    <lineage>
        <taxon>Eukaryota</taxon>
        <taxon>Fungi</taxon>
        <taxon>Dikarya</taxon>
        <taxon>Ascomycota</taxon>
        <taxon>Saccharomycotina</taxon>
        <taxon>Saccharomycetes</taxon>
        <taxon>Phaffomycetales</taxon>
        <taxon>Wickerhamomycetaceae</taxon>
        <taxon>Wickerhamomyces</taxon>
    </lineage>
</organism>
<feature type="transmembrane region" description="Helical" evidence="3">
    <location>
        <begin position="287"/>
        <end position="308"/>
    </location>
</feature>
<dbReference type="InterPro" id="IPR011701">
    <property type="entry name" value="MFS"/>
</dbReference>